<dbReference type="InterPro" id="IPR029039">
    <property type="entry name" value="Flavoprotein-like_sf"/>
</dbReference>
<reference evidence="3" key="1">
    <citation type="submission" date="2016-10" db="EMBL/GenBank/DDBJ databases">
        <authorList>
            <person name="Varghese N."/>
            <person name="Submissions S."/>
        </authorList>
    </citation>
    <scope>NUCLEOTIDE SEQUENCE [LARGE SCALE GENOMIC DNA]</scope>
    <source>
        <strain evidence="3">CGMCC 1.12041</strain>
    </source>
</reference>
<sequence length="87" mass="9595">MRASHIVLVYPLWLGGMPAPLLRWYYRAHSLKALRRNIPGFVGIAPVAATVVGGAADMPAERCARWCARLERLGVRASRARAATVQR</sequence>
<protein>
    <submittedName>
        <fullName evidence="2">Uncharacterized protein</fullName>
    </submittedName>
</protein>
<keyword evidence="1" id="KW-0472">Membrane</keyword>
<name>A0A1I1R9Y2_9BURK</name>
<keyword evidence="3" id="KW-1185">Reference proteome</keyword>
<dbReference type="SUPFAM" id="SSF52218">
    <property type="entry name" value="Flavoproteins"/>
    <property type="match status" value="1"/>
</dbReference>
<gene>
    <name evidence="2" type="ORF">SAMN05216204_12093</name>
</gene>
<dbReference type="EMBL" id="FOLD01000020">
    <property type="protein sequence ID" value="SFD27170.1"/>
    <property type="molecule type" value="Genomic_DNA"/>
</dbReference>
<dbReference type="RefSeq" id="WP_091875661.1">
    <property type="nucleotide sequence ID" value="NZ_FOLD01000020.1"/>
</dbReference>
<keyword evidence="1" id="KW-0812">Transmembrane</keyword>
<proteinExistence type="predicted"/>
<dbReference type="Proteomes" id="UP000198639">
    <property type="component" value="Unassembled WGS sequence"/>
</dbReference>
<accession>A0A1I1R9Y2</accession>
<evidence type="ECO:0000313" key="2">
    <source>
        <dbReference type="EMBL" id="SFD27170.1"/>
    </source>
</evidence>
<evidence type="ECO:0000256" key="1">
    <source>
        <dbReference type="SAM" id="Phobius"/>
    </source>
</evidence>
<feature type="transmembrane region" description="Helical" evidence="1">
    <location>
        <begin position="6"/>
        <end position="26"/>
    </location>
</feature>
<keyword evidence="1" id="KW-1133">Transmembrane helix</keyword>
<dbReference type="STRING" id="1164594.SAMN05216204_12093"/>
<organism evidence="2 3">
    <name type="scientific">Massilia yuzhufengensis</name>
    <dbReference type="NCBI Taxonomy" id="1164594"/>
    <lineage>
        <taxon>Bacteria</taxon>
        <taxon>Pseudomonadati</taxon>
        <taxon>Pseudomonadota</taxon>
        <taxon>Betaproteobacteria</taxon>
        <taxon>Burkholderiales</taxon>
        <taxon>Oxalobacteraceae</taxon>
        <taxon>Telluria group</taxon>
        <taxon>Massilia</taxon>
    </lineage>
</organism>
<evidence type="ECO:0000313" key="3">
    <source>
        <dbReference type="Proteomes" id="UP000198639"/>
    </source>
</evidence>
<dbReference type="AlphaFoldDB" id="A0A1I1R9Y2"/>